<evidence type="ECO:0000256" key="4">
    <source>
        <dbReference type="ARBA" id="ARBA00023125"/>
    </source>
</evidence>
<feature type="domain" description="Helicase C-terminal" evidence="9">
    <location>
        <begin position="257"/>
        <end position="375"/>
    </location>
</feature>
<dbReference type="InterPro" id="IPR011545">
    <property type="entry name" value="DEAD/DEAH_box_helicase_dom"/>
</dbReference>
<dbReference type="EC" id="5.6.2.4" evidence="7"/>
<dbReference type="GeneID" id="17323666"/>
<reference evidence="11" key="1">
    <citation type="journal article" date="2013" name="Proc. Natl. Acad. Sci. U.S.A.">
        <title>Genome structure and metabolic features in the red seaweed Chondrus crispus shed light on evolution of the Archaeplastida.</title>
        <authorList>
            <person name="Collen J."/>
            <person name="Porcel B."/>
            <person name="Carre W."/>
            <person name="Ball S.G."/>
            <person name="Chaparro C."/>
            <person name="Tonon T."/>
            <person name="Barbeyron T."/>
            <person name="Michel G."/>
            <person name="Noel B."/>
            <person name="Valentin K."/>
            <person name="Elias M."/>
            <person name="Artiguenave F."/>
            <person name="Arun A."/>
            <person name="Aury J.M."/>
            <person name="Barbosa-Neto J.F."/>
            <person name="Bothwell J.H."/>
            <person name="Bouget F.Y."/>
            <person name="Brillet L."/>
            <person name="Cabello-Hurtado F."/>
            <person name="Capella-Gutierrez S."/>
            <person name="Charrier B."/>
            <person name="Cladiere L."/>
            <person name="Cock J.M."/>
            <person name="Coelho S.M."/>
            <person name="Colleoni C."/>
            <person name="Czjzek M."/>
            <person name="Da Silva C."/>
            <person name="Delage L."/>
            <person name="Denoeud F."/>
            <person name="Deschamps P."/>
            <person name="Dittami S.M."/>
            <person name="Gabaldon T."/>
            <person name="Gachon C.M."/>
            <person name="Groisillier A."/>
            <person name="Herve C."/>
            <person name="Jabbari K."/>
            <person name="Katinka M."/>
            <person name="Kloareg B."/>
            <person name="Kowalczyk N."/>
            <person name="Labadie K."/>
            <person name="Leblanc C."/>
            <person name="Lopez P.J."/>
            <person name="McLachlan D.H."/>
            <person name="Meslet-Cladiere L."/>
            <person name="Moustafa A."/>
            <person name="Nehr Z."/>
            <person name="Nyvall Collen P."/>
            <person name="Panaud O."/>
            <person name="Partensky F."/>
            <person name="Poulain J."/>
            <person name="Rensing S.A."/>
            <person name="Rousvoal S."/>
            <person name="Samson G."/>
            <person name="Symeonidi A."/>
            <person name="Weissenbach J."/>
            <person name="Zambounis A."/>
            <person name="Wincker P."/>
            <person name="Boyen C."/>
        </authorList>
    </citation>
    <scope>NUCLEOTIDE SEQUENCE [LARGE SCALE GENOMIC DNA]</scope>
    <source>
        <strain evidence="11">cv. Stackhouse</strain>
    </source>
</reference>
<keyword evidence="3" id="KW-0067">ATP-binding</keyword>
<dbReference type="GO" id="GO:0005694">
    <property type="term" value="C:chromosome"/>
    <property type="evidence" value="ECO:0007669"/>
    <property type="project" value="TreeGrafter"/>
</dbReference>
<evidence type="ECO:0000256" key="2">
    <source>
        <dbReference type="ARBA" id="ARBA00022741"/>
    </source>
</evidence>
<dbReference type="PROSITE" id="PS51192">
    <property type="entry name" value="HELICASE_ATP_BIND_1"/>
    <property type="match status" value="1"/>
</dbReference>
<dbReference type="AlphaFoldDB" id="R7QFB1"/>
<evidence type="ECO:0000313" key="11">
    <source>
        <dbReference type="Proteomes" id="UP000012073"/>
    </source>
</evidence>
<protein>
    <recommendedName>
        <fullName evidence="7">DNA 3'-5' helicase</fullName>
        <ecNumber evidence="7">5.6.2.4</ecNumber>
    </recommendedName>
</protein>
<dbReference type="RefSeq" id="XP_005715950.1">
    <property type="nucleotide sequence ID" value="XM_005715893.1"/>
</dbReference>
<accession>R7QFB1</accession>
<dbReference type="Gene3D" id="3.40.50.300">
    <property type="entry name" value="P-loop containing nucleotide triphosphate hydrolases"/>
    <property type="match status" value="2"/>
</dbReference>
<dbReference type="InterPro" id="IPR027417">
    <property type="entry name" value="P-loop_NTPase"/>
</dbReference>
<dbReference type="InterPro" id="IPR014001">
    <property type="entry name" value="Helicase_ATP-bd"/>
</dbReference>
<keyword evidence="4" id="KW-0238">DNA-binding</keyword>
<dbReference type="GO" id="GO:0005524">
    <property type="term" value="F:ATP binding"/>
    <property type="evidence" value="ECO:0007669"/>
    <property type="project" value="UniProtKB-KW"/>
</dbReference>
<dbReference type="Proteomes" id="UP000012073">
    <property type="component" value="Unassembled WGS sequence"/>
</dbReference>
<feature type="domain" description="Helicase ATP-binding" evidence="8">
    <location>
        <begin position="58"/>
        <end position="228"/>
    </location>
</feature>
<dbReference type="Pfam" id="PF00270">
    <property type="entry name" value="DEAD"/>
    <property type="match status" value="1"/>
</dbReference>
<name>R7QFB1_CHOCR</name>
<evidence type="ECO:0000256" key="6">
    <source>
        <dbReference type="ARBA" id="ARBA00034617"/>
    </source>
</evidence>
<keyword evidence="2" id="KW-0547">Nucleotide-binding</keyword>
<dbReference type="GO" id="GO:0003677">
    <property type="term" value="F:DNA binding"/>
    <property type="evidence" value="ECO:0007669"/>
    <property type="project" value="UniProtKB-KW"/>
</dbReference>
<dbReference type="GO" id="GO:0005737">
    <property type="term" value="C:cytoplasm"/>
    <property type="evidence" value="ECO:0007669"/>
    <property type="project" value="TreeGrafter"/>
</dbReference>
<dbReference type="Pfam" id="PF00271">
    <property type="entry name" value="Helicase_C"/>
    <property type="match status" value="1"/>
</dbReference>
<dbReference type="OrthoDB" id="10261556at2759"/>
<dbReference type="GO" id="GO:0009378">
    <property type="term" value="F:four-way junction helicase activity"/>
    <property type="evidence" value="ECO:0007669"/>
    <property type="project" value="TreeGrafter"/>
</dbReference>
<dbReference type="Gramene" id="CDF36131">
    <property type="protein sequence ID" value="CDF36131"/>
    <property type="gene ID" value="CHC_T00009335001"/>
</dbReference>
<comment type="similarity">
    <text evidence="1">Belongs to the helicase family. RecQ subfamily.</text>
</comment>
<sequence length="375" mass="41176">MADTRADEPNDPGFIAMAPLEPAEDVPDAVLAEQLLSFGVILFPELQHWRDDSQKRYVVSAARGHNILAQLPTGHGKSVLAIVPALARGGLTLFVAPTLSLVDDLYAKCVSRQILAFRLTGQSQYDEQALCGEAVVHYQGGVVLTTPEKACSGQMQLLLEKVHVTRVVIDEAHCWVADREWRSGYMRLAGWLGPFIKKKMVSLTFMSATLPGDFLSRASEELDVPREPWTVLISSVSRPCLRLEVESKVRVTGAAKRIAELLQATPEAQCAVVFCRLPSQCDNVCESLRKLGSVAARAGTRLCNVYYSALPMETRRRRLRKWLSREVRCLIGTTSIAMGIDHPSIGLVVHYGLPDSATSYAQHVGRAARRAGQTA</sequence>
<dbReference type="KEGG" id="ccp:CHC_T00009335001"/>
<dbReference type="GO" id="GO:0043138">
    <property type="term" value="F:3'-5' DNA helicase activity"/>
    <property type="evidence" value="ECO:0007669"/>
    <property type="project" value="UniProtKB-EC"/>
</dbReference>
<evidence type="ECO:0000259" key="9">
    <source>
        <dbReference type="PROSITE" id="PS51194"/>
    </source>
</evidence>
<organism evidence="10 11">
    <name type="scientific">Chondrus crispus</name>
    <name type="common">Carrageen Irish moss</name>
    <name type="synonym">Polymorpha crispa</name>
    <dbReference type="NCBI Taxonomy" id="2769"/>
    <lineage>
        <taxon>Eukaryota</taxon>
        <taxon>Rhodophyta</taxon>
        <taxon>Florideophyceae</taxon>
        <taxon>Rhodymeniophycidae</taxon>
        <taxon>Gigartinales</taxon>
        <taxon>Gigartinaceae</taxon>
        <taxon>Chondrus</taxon>
    </lineage>
</organism>
<keyword evidence="5" id="KW-0413">Isomerase</keyword>
<dbReference type="PROSITE" id="PS51194">
    <property type="entry name" value="HELICASE_CTER"/>
    <property type="match status" value="1"/>
</dbReference>
<evidence type="ECO:0000256" key="7">
    <source>
        <dbReference type="ARBA" id="ARBA00034808"/>
    </source>
</evidence>
<dbReference type="EMBL" id="HG001761">
    <property type="protein sequence ID" value="CDF36131.1"/>
    <property type="molecule type" value="Genomic_DNA"/>
</dbReference>
<evidence type="ECO:0000313" key="10">
    <source>
        <dbReference type="EMBL" id="CDF36131.1"/>
    </source>
</evidence>
<evidence type="ECO:0000259" key="8">
    <source>
        <dbReference type="PROSITE" id="PS51192"/>
    </source>
</evidence>
<dbReference type="PANTHER" id="PTHR13710:SF105">
    <property type="entry name" value="ATP-DEPENDENT DNA HELICASE Q1"/>
    <property type="match status" value="1"/>
</dbReference>
<evidence type="ECO:0000256" key="5">
    <source>
        <dbReference type="ARBA" id="ARBA00023235"/>
    </source>
</evidence>
<evidence type="ECO:0000256" key="3">
    <source>
        <dbReference type="ARBA" id="ARBA00022840"/>
    </source>
</evidence>
<evidence type="ECO:0000256" key="1">
    <source>
        <dbReference type="ARBA" id="ARBA00005446"/>
    </source>
</evidence>
<keyword evidence="11" id="KW-1185">Reference proteome</keyword>
<comment type="catalytic activity">
    <reaction evidence="6">
        <text>Couples ATP hydrolysis with the unwinding of duplex DNA by translocating in the 3'-5' direction.</text>
        <dbReference type="EC" id="5.6.2.4"/>
    </reaction>
</comment>
<dbReference type="PANTHER" id="PTHR13710">
    <property type="entry name" value="DNA HELICASE RECQ FAMILY MEMBER"/>
    <property type="match status" value="1"/>
</dbReference>
<dbReference type="SUPFAM" id="SSF52540">
    <property type="entry name" value="P-loop containing nucleoside triphosphate hydrolases"/>
    <property type="match status" value="1"/>
</dbReference>
<dbReference type="InterPro" id="IPR001650">
    <property type="entry name" value="Helicase_C-like"/>
</dbReference>
<dbReference type="SMART" id="SM00490">
    <property type="entry name" value="HELICc"/>
    <property type="match status" value="1"/>
</dbReference>
<dbReference type="SMART" id="SM00487">
    <property type="entry name" value="DEXDc"/>
    <property type="match status" value="1"/>
</dbReference>
<keyword evidence="10" id="KW-0347">Helicase</keyword>
<dbReference type="OMA" id="HTVYQWG"/>
<keyword evidence="10" id="KW-0378">Hydrolase</keyword>
<dbReference type="GO" id="GO:0000724">
    <property type="term" value="P:double-strand break repair via homologous recombination"/>
    <property type="evidence" value="ECO:0007669"/>
    <property type="project" value="TreeGrafter"/>
</dbReference>
<proteinExistence type="inferred from homology"/>
<gene>
    <name evidence="10" type="ORF">CHC_T00009335001</name>
</gene>